<feature type="transmembrane region" description="Helical" evidence="10">
    <location>
        <begin position="45"/>
        <end position="65"/>
    </location>
</feature>
<reference evidence="12" key="1">
    <citation type="submission" date="2016-10" db="EMBL/GenBank/DDBJ databases">
        <authorList>
            <person name="Varghese N."/>
            <person name="Submissions S."/>
        </authorList>
    </citation>
    <scope>NUCLEOTIDE SEQUENCE [LARGE SCALE GENOMIC DNA]</scope>
    <source>
        <strain evidence="12">ATCC 29999</strain>
    </source>
</reference>
<keyword evidence="2" id="KW-0813">Transport</keyword>
<keyword evidence="8 10" id="KW-0472">Membrane</keyword>
<evidence type="ECO:0000256" key="6">
    <source>
        <dbReference type="ARBA" id="ARBA00022989"/>
    </source>
</evidence>
<evidence type="ECO:0000256" key="5">
    <source>
        <dbReference type="ARBA" id="ARBA00022692"/>
    </source>
</evidence>
<organism evidence="11 12">
    <name type="scientific">Photorhabdus luminescens</name>
    <name type="common">Xenorhabdus luminescens</name>
    <dbReference type="NCBI Taxonomy" id="29488"/>
    <lineage>
        <taxon>Bacteria</taxon>
        <taxon>Pseudomonadati</taxon>
        <taxon>Pseudomonadota</taxon>
        <taxon>Gammaproteobacteria</taxon>
        <taxon>Enterobacterales</taxon>
        <taxon>Morganellaceae</taxon>
        <taxon>Photorhabdus</taxon>
    </lineage>
</organism>
<feature type="transmembrane region" description="Helical" evidence="10">
    <location>
        <begin position="243"/>
        <end position="263"/>
    </location>
</feature>
<dbReference type="InterPro" id="IPR002528">
    <property type="entry name" value="MATE_fam"/>
</dbReference>
<dbReference type="GO" id="GO:0042910">
    <property type="term" value="F:xenobiotic transmembrane transporter activity"/>
    <property type="evidence" value="ECO:0007669"/>
    <property type="project" value="InterPro"/>
</dbReference>
<dbReference type="PANTHER" id="PTHR43298:SF2">
    <property type="entry name" value="FMN_FAD EXPORTER YEEO-RELATED"/>
    <property type="match status" value="1"/>
</dbReference>
<evidence type="ECO:0000313" key="12">
    <source>
        <dbReference type="Proteomes" id="UP000183223"/>
    </source>
</evidence>
<keyword evidence="7" id="KW-0406">Ion transport</keyword>
<evidence type="ECO:0000256" key="9">
    <source>
        <dbReference type="ARBA" id="ARBA00031636"/>
    </source>
</evidence>
<dbReference type="PIRSF" id="PIRSF006603">
    <property type="entry name" value="DinF"/>
    <property type="match status" value="1"/>
</dbReference>
<keyword evidence="12" id="KW-1185">Reference proteome</keyword>
<evidence type="ECO:0000256" key="10">
    <source>
        <dbReference type="SAM" id="Phobius"/>
    </source>
</evidence>
<accession>A0A1G5PPS6</accession>
<dbReference type="InterPro" id="IPR050222">
    <property type="entry name" value="MATE_MdtK"/>
</dbReference>
<dbReference type="GO" id="GO:0006811">
    <property type="term" value="P:monoatomic ion transport"/>
    <property type="evidence" value="ECO:0007669"/>
    <property type="project" value="UniProtKB-KW"/>
</dbReference>
<evidence type="ECO:0000313" key="11">
    <source>
        <dbReference type="EMBL" id="SCZ51418.1"/>
    </source>
</evidence>
<dbReference type="GO" id="GO:0005886">
    <property type="term" value="C:plasma membrane"/>
    <property type="evidence" value="ECO:0007669"/>
    <property type="project" value="UniProtKB-SubCell"/>
</dbReference>
<comment type="subcellular location">
    <subcellularLocation>
        <location evidence="1">Cell inner membrane</location>
        <topology evidence="1">Multi-pass membrane protein</topology>
    </subcellularLocation>
</comment>
<evidence type="ECO:0000256" key="3">
    <source>
        <dbReference type="ARBA" id="ARBA00022449"/>
    </source>
</evidence>
<dbReference type="GeneID" id="45654647"/>
<dbReference type="RefSeq" id="WP_049581512.1">
    <property type="nucleotide sequence ID" value="NZ_CAWQXX010000035.1"/>
</dbReference>
<keyword evidence="6 10" id="KW-1133">Transmembrane helix</keyword>
<dbReference type="Proteomes" id="UP000183223">
    <property type="component" value="Unassembled WGS sequence"/>
</dbReference>
<dbReference type="EMBL" id="FMWJ01000001">
    <property type="protein sequence ID" value="SCZ51418.1"/>
    <property type="molecule type" value="Genomic_DNA"/>
</dbReference>
<feature type="transmembrane region" description="Helical" evidence="10">
    <location>
        <begin position="132"/>
        <end position="153"/>
    </location>
</feature>
<evidence type="ECO:0000256" key="7">
    <source>
        <dbReference type="ARBA" id="ARBA00023065"/>
    </source>
</evidence>
<dbReference type="AlphaFoldDB" id="A0A1G5PPS6"/>
<feature type="transmembrane region" description="Helical" evidence="10">
    <location>
        <begin position="353"/>
        <end position="374"/>
    </location>
</feature>
<dbReference type="InterPro" id="IPR048279">
    <property type="entry name" value="MdtK-like"/>
</dbReference>
<keyword evidence="5 10" id="KW-0812">Transmembrane</keyword>
<evidence type="ECO:0000256" key="8">
    <source>
        <dbReference type="ARBA" id="ARBA00023136"/>
    </source>
</evidence>
<evidence type="ECO:0000256" key="1">
    <source>
        <dbReference type="ARBA" id="ARBA00004429"/>
    </source>
</evidence>
<evidence type="ECO:0000256" key="4">
    <source>
        <dbReference type="ARBA" id="ARBA00022475"/>
    </source>
</evidence>
<dbReference type="OrthoDB" id="9806302at2"/>
<feature type="transmembrane region" description="Helical" evidence="10">
    <location>
        <begin position="386"/>
        <end position="408"/>
    </location>
</feature>
<dbReference type="NCBIfam" id="TIGR00797">
    <property type="entry name" value="matE"/>
    <property type="match status" value="1"/>
</dbReference>
<feature type="transmembrane region" description="Helical" evidence="10">
    <location>
        <begin position="187"/>
        <end position="212"/>
    </location>
</feature>
<feature type="transmembrane region" description="Helical" evidence="10">
    <location>
        <begin position="313"/>
        <end position="333"/>
    </location>
</feature>
<dbReference type="GO" id="GO:0015297">
    <property type="term" value="F:antiporter activity"/>
    <property type="evidence" value="ECO:0007669"/>
    <property type="project" value="UniProtKB-KW"/>
</dbReference>
<proteinExistence type="predicted"/>
<feature type="transmembrane region" description="Helical" evidence="10">
    <location>
        <begin position="160"/>
        <end position="181"/>
    </location>
</feature>
<sequence>MTSRVATDIYRITKLALPITAQSILFTSMSIIDTIMIGYIGTEELAGMGLATSIMLVFLSVVYSFSNSVSVIVAQNKHFPNTLKLIVTNGLVLSFTLSFFIFSIVKLFNKDVILFFWGEGDYTSKAIDYLDVISYTILTSAIIQVYIGLLNALGNTSLTFLISASGVVANIFFSYFLVFGIADVDGYGVIGAALGSVLSKLIEIFLIIFFLLKKYNGLYLDFYKFNYKCKSSRELLNIGGAQAINALLWAASMSLYTLIIAFQGKDLVASAAVISSIINLAHISYWGIAIAAGIVISEALGKKEYEKATAISRLCIVLGLAFALPLTALLYLLNGFILSFYPELSQRSIDFIHDAYVIVLVTIIIRSLSTINIVGALRSGGDNRFIIIIDMVAAWFFGIPLCYIILFYTDLPLFLAFSAPMVEDMVKAVLSTFRVIGEKWQRTISVS</sequence>
<feature type="transmembrane region" description="Helical" evidence="10">
    <location>
        <begin position="86"/>
        <end position="108"/>
    </location>
</feature>
<feature type="transmembrane region" description="Helical" evidence="10">
    <location>
        <begin position="12"/>
        <end position="39"/>
    </location>
</feature>
<name>A0A1G5PPS6_PHOLU</name>
<feature type="transmembrane region" description="Helical" evidence="10">
    <location>
        <begin position="283"/>
        <end position="301"/>
    </location>
</feature>
<dbReference type="Pfam" id="PF01554">
    <property type="entry name" value="MatE"/>
    <property type="match status" value="2"/>
</dbReference>
<protein>
    <recommendedName>
        <fullName evidence="9">Multidrug-efflux transporter</fullName>
    </recommendedName>
</protein>
<dbReference type="PANTHER" id="PTHR43298">
    <property type="entry name" value="MULTIDRUG RESISTANCE PROTEIN NORM-RELATED"/>
    <property type="match status" value="1"/>
</dbReference>
<gene>
    <name evidence="11" type="ORF">SAMN02982990_00116</name>
</gene>
<evidence type="ECO:0000256" key="2">
    <source>
        <dbReference type="ARBA" id="ARBA00022448"/>
    </source>
</evidence>
<keyword evidence="3" id="KW-0050">Antiport</keyword>
<keyword evidence="4" id="KW-1003">Cell membrane</keyword>